<evidence type="ECO:0000313" key="1">
    <source>
        <dbReference type="EMBL" id="RXR30485.1"/>
    </source>
</evidence>
<dbReference type="Pfam" id="PF10932">
    <property type="entry name" value="DUF2783"/>
    <property type="match status" value="1"/>
</dbReference>
<dbReference type="EMBL" id="SBKP01000002">
    <property type="protein sequence ID" value="RXR30485.1"/>
    <property type="molecule type" value="Genomic_DNA"/>
</dbReference>
<dbReference type="InterPro" id="IPR021233">
    <property type="entry name" value="DUF2783"/>
</dbReference>
<dbReference type="RefSeq" id="WP_129403235.1">
    <property type="nucleotide sequence ID" value="NZ_SBKP01000002.1"/>
</dbReference>
<organism evidence="1 2">
    <name type="scientific">Sphingobium fluviale</name>
    <dbReference type="NCBI Taxonomy" id="2506423"/>
    <lineage>
        <taxon>Bacteria</taxon>
        <taxon>Pseudomonadati</taxon>
        <taxon>Pseudomonadota</taxon>
        <taxon>Alphaproteobacteria</taxon>
        <taxon>Sphingomonadales</taxon>
        <taxon>Sphingomonadaceae</taxon>
        <taxon>Sphingobium</taxon>
    </lineage>
</organism>
<proteinExistence type="predicted"/>
<gene>
    <name evidence="1" type="ORF">EQG66_04015</name>
</gene>
<name>A0A4Q1KLU8_9SPHN</name>
<evidence type="ECO:0000313" key="2">
    <source>
        <dbReference type="Proteomes" id="UP000290958"/>
    </source>
</evidence>
<accession>A0A4Q1KLU8</accession>
<reference evidence="2" key="1">
    <citation type="submission" date="2019-01" db="EMBL/GenBank/DDBJ databases">
        <title>Cytophagaceae bacterium strain CAR-16.</title>
        <authorList>
            <person name="Chen W.-M."/>
        </authorList>
    </citation>
    <scope>NUCLEOTIDE SEQUENCE [LARGE SCALE GENOMIC DNA]</scope>
    <source>
        <strain evidence="2">CHR27</strain>
    </source>
</reference>
<dbReference type="AlphaFoldDB" id="A0A4Q1KLU8"/>
<sequence>MKLITSPNIADADGIYQRLIALHHGRSEEDSMRVNTRLILLLINHIGDEQAVNEAISHAGGEEEQ</sequence>
<protein>
    <submittedName>
        <fullName evidence="1">DUF2783 domain-containing protein</fullName>
    </submittedName>
</protein>
<dbReference type="OrthoDB" id="8420594at2"/>
<comment type="caution">
    <text evidence="1">The sequence shown here is derived from an EMBL/GenBank/DDBJ whole genome shotgun (WGS) entry which is preliminary data.</text>
</comment>
<keyword evidence="2" id="KW-1185">Reference proteome</keyword>
<dbReference type="Proteomes" id="UP000290958">
    <property type="component" value="Unassembled WGS sequence"/>
</dbReference>